<accession>A0A077MAH9</accession>
<dbReference type="AlphaFoldDB" id="A0A077MAH9"/>
<dbReference type="PANTHER" id="PTHR19353:SF19">
    <property type="entry name" value="DELTA(5) FATTY ACID DESATURASE C-RELATED"/>
    <property type="match status" value="1"/>
</dbReference>
<evidence type="ECO:0000259" key="2">
    <source>
        <dbReference type="Pfam" id="PF00487"/>
    </source>
</evidence>
<name>A0A077MAH9_9MICO</name>
<gene>
    <name evidence="3" type="ORF">BN13_690001</name>
</gene>
<feature type="compositionally biased region" description="Polar residues" evidence="1">
    <location>
        <begin position="7"/>
        <end position="18"/>
    </location>
</feature>
<dbReference type="GO" id="GO:0016717">
    <property type="term" value="F:oxidoreductase activity, acting on paired donors, with oxidation of a pair of donors resulting in the reduction of molecular oxygen to two molecules of water"/>
    <property type="evidence" value="ECO:0007669"/>
    <property type="project" value="TreeGrafter"/>
</dbReference>
<dbReference type="PANTHER" id="PTHR19353">
    <property type="entry name" value="FATTY ACID DESATURASE 2"/>
    <property type="match status" value="1"/>
</dbReference>
<feature type="compositionally biased region" description="Basic and acidic residues" evidence="1">
    <location>
        <begin position="25"/>
        <end position="35"/>
    </location>
</feature>
<dbReference type="Proteomes" id="UP000035720">
    <property type="component" value="Unassembled WGS sequence"/>
</dbReference>
<dbReference type="STRING" id="1193518.BN13_690001"/>
<dbReference type="OrthoDB" id="104711at2"/>
<dbReference type="RefSeq" id="WP_084733710.1">
    <property type="nucleotide sequence ID" value="NZ_HF571038.1"/>
</dbReference>
<dbReference type="InterPro" id="IPR012171">
    <property type="entry name" value="Fatty_acid_desaturase"/>
</dbReference>
<dbReference type="CDD" id="cd03506">
    <property type="entry name" value="Delta6-FADS-like"/>
    <property type="match status" value="1"/>
</dbReference>
<protein>
    <submittedName>
        <fullName evidence="3">Putative fatty acid desaturase</fullName>
    </submittedName>
</protein>
<dbReference type="EMBL" id="CAJC01000182">
    <property type="protein sequence ID" value="CCI54366.1"/>
    <property type="molecule type" value="Genomic_DNA"/>
</dbReference>
<comment type="caution">
    <text evidence="3">The sequence shown here is derived from an EMBL/GenBank/DDBJ whole genome shotgun (WGS) entry which is preliminary data.</text>
</comment>
<feature type="region of interest" description="Disordered" evidence="1">
    <location>
        <begin position="1"/>
        <end position="64"/>
    </location>
</feature>
<proteinExistence type="predicted"/>
<organism evidence="3 4">
    <name type="scientific">Nostocoides jenkinsii Ben 74</name>
    <dbReference type="NCBI Taxonomy" id="1193518"/>
    <lineage>
        <taxon>Bacteria</taxon>
        <taxon>Bacillati</taxon>
        <taxon>Actinomycetota</taxon>
        <taxon>Actinomycetes</taxon>
        <taxon>Micrococcales</taxon>
        <taxon>Intrasporangiaceae</taxon>
        <taxon>Nostocoides</taxon>
    </lineage>
</organism>
<dbReference type="InterPro" id="IPR005804">
    <property type="entry name" value="FA_desaturase_dom"/>
</dbReference>
<keyword evidence="4" id="KW-1185">Reference proteome</keyword>
<reference evidence="3 4" key="1">
    <citation type="journal article" date="2013" name="ISME J.">
        <title>A metabolic model for members of the genus Tetrasphaera involved in enhanced biological phosphorus removal.</title>
        <authorList>
            <person name="Kristiansen R."/>
            <person name="Nguyen H.T.T."/>
            <person name="Saunders A.M."/>
            <person name="Nielsen J.L."/>
            <person name="Wimmer R."/>
            <person name="Le V.Q."/>
            <person name="McIlroy S.J."/>
            <person name="Petrovski S."/>
            <person name="Seviour R.J."/>
            <person name="Calteau A."/>
            <person name="Nielsen K.L."/>
            <person name="Nielsen P.H."/>
        </authorList>
    </citation>
    <scope>NUCLEOTIDE SEQUENCE [LARGE SCALE GENOMIC DNA]</scope>
    <source>
        <strain evidence="3 4">Ben 74</strain>
    </source>
</reference>
<sequence>MTLAPERTSSPARTSISPTAPHVSEPTHLEAERHTLNTRLSVGGGSEREHLPKKSGRPNPFGRLTNAEIEGIGRELDAIRAEVMDSRGARDAAYIRRVIKVQRGLEIGSRVVLLFSRNKVAWAAGTVGLSLAKILENMEIGHNVLHGQWDWMRDPKIHSTTWDWDMASPAKQWKHSHNELHHTYTNVLGRDNDLGYGLLRVDEDQEWQLFHLGQPIWHLINAMFFEYGIAAYDLELRGNLQNWNELSDKDKEVFKANLHEMLGKIRKQALKDYVLHPLVSGPSFLPTLAANFTANIVRNVWSNTVIICGHFPDGIDTFETDSIDGETRGEWYLRQMLGSGNISGSKFTHIMTGNLSHQIEHHLFPDMPSNRYAEISPKIQALMAKHDLHYVTGPVLKQAYQVYRKVCRLSLPNEEPGRSRWSVVRGELAKVVRGKGEARTKRHLPSTV</sequence>
<evidence type="ECO:0000256" key="1">
    <source>
        <dbReference type="SAM" id="MobiDB-lite"/>
    </source>
</evidence>
<dbReference type="GO" id="GO:0016020">
    <property type="term" value="C:membrane"/>
    <property type="evidence" value="ECO:0007669"/>
    <property type="project" value="TreeGrafter"/>
</dbReference>
<dbReference type="GO" id="GO:0008610">
    <property type="term" value="P:lipid biosynthetic process"/>
    <property type="evidence" value="ECO:0007669"/>
    <property type="project" value="UniProtKB-ARBA"/>
</dbReference>
<feature type="domain" description="Fatty acid desaturase" evidence="2">
    <location>
        <begin position="122"/>
        <end position="392"/>
    </location>
</feature>
<evidence type="ECO:0000313" key="4">
    <source>
        <dbReference type="Proteomes" id="UP000035720"/>
    </source>
</evidence>
<evidence type="ECO:0000313" key="3">
    <source>
        <dbReference type="EMBL" id="CCI54366.1"/>
    </source>
</evidence>
<dbReference type="Pfam" id="PF00487">
    <property type="entry name" value="FA_desaturase"/>
    <property type="match status" value="1"/>
</dbReference>